<keyword evidence="2" id="KW-1185">Reference proteome</keyword>
<dbReference type="EMBL" id="CM042886">
    <property type="protein sequence ID" value="KAI4341364.1"/>
    <property type="molecule type" value="Genomic_DNA"/>
</dbReference>
<organism evidence="1 2">
    <name type="scientific">Melastoma candidum</name>
    <dbReference type="NCBI Taxonomy" id="119954"/>
    <lineage>
        <taxon>Eukaryota</taxon>
        <taxon>Viridiplantae</taxon>
        <taxon>Streptophyta</taxon>
        <taxon>Embryophyta</taxon>
        <taxon>Tracheophyta</taxon>
        <taxon>Spermatophyta</taxon>
        <taxon>Magnoliopsida</taxon>
        <taxon>eudicotyledons</taxon>
        <taxon>Gunneridae</taxon>
        <taxon>Pentapetalae</taxon>
        <taxon>rosids</taxon>
        <taxon>malvids</taxon>
        <taxon>Myrtales</taxon>
        <taxon>Melastomataceae</taxon>
        <taxon>Melastomatoideae</taxon>
        <taxon>Melastomateae</taxon>
        <taxon>Melastoma</taxon>
    </lineage>
</organism>
<proteinExistence type="predicted"/>
<evidence type="ECO:0000313" key="1">
    <source>
        <dbReference type="EMBL" id="KAI4341364.1"/>
    </source>
</evidence>
<protein>
    <submittedName>
        <fullName evidence="1">Uncharacterized protein</fullName>
    </submittedName>
</protein>
<evidence type="ECO:0000313" key="2">
    <source>
        <dbReference type="Proteomes" id="UP001057402"/>
    </source>
</evidence>
<dbReference type="Proteomes" id="UP001057402">
    <property type="component" value="Chromosome 7"/>
</dbReference>
<accession>A0ACB9P102</accession>
<sequence length="105" mass="11404">MEEETSFDPDVIHGIFKGVWAKMAALEQEKAEASDAADSEAGASASKRHRRTTANANALKLSAELLRLFVVEAVQRSAAIAEVEGATKIEATHLERILPQLLLDF</sequence>
<gene>
    <name evidence="1" type="ORF">MLD38_026096</name>
</gene>
<name>A0ACB9P102_9MYRT</name>
<reference evidence="2" key="1">
    <citation type="journal article" date="2023" name="Front. Plant Sci.">
        <title>Chromosomal-level genome assembly of Melastoma candidum provides insights into trichome evolution.</title>
        <authorList>
            <person name="Zhong Y."/>
            <person name="Wu W."/>
            <person name="Sun C."/>
            <person name="Zou P."/>
            <person name="Liu Y."/>
            <person name="Dai S."/>
            <person name="Zhou R."/>
        </authorList>
    </citation>
    <scope>NUCLEOTIDE SEQUENCE [LARGE SCALE GENOMIC DNA]</scope>
</reference>
<comment type="caution">
    <text evidence="1">The sequence shown here is derived from an EMBL/GenBank/DDBJ whole genome shotgun (WGS) entry which is preliminary data.</text>
</comment>